<proteinExistence type="predicted"/>
<evidence type="ECO:0000256" key="3">
    <source>
        <dbReference type="ARBA" id="ARBA00022553"/>
    </source>
</evidence>
<accession>A0A151IRZ0</accession>
<keyword evidence="4" id="KW-0805">Transcription regulation</keyword>
<feature type="DNA-binding region" description="H-T-H motif" evidence="7">
    <location>
        <begin position="110"/>
        <end position="130"/>
    </location>
</feature>
<evidence type="ECO:0000256" key="7">
    <source>
        <dbReference type="PROSITE-ProRule" id="PRU00320"/>
    </source>
</evidence>
<dbReference type="InterPro" id="IPR036388">
    <property type="entry name" value="WH-like_DNA-bd_sf"/>
</dbReference>
<evidence type="ECO:0000313" key="10">
    <source>
        <dbReference type="EMBL" id="KYN09440.1"/>
    </source>
</evidence>
<dbReference type="GO" id="GO:0003677">
    <property type="term" value="F:DNA binding"/>
    <property type="evidence" value="ECO:0007669"/>
    <property type="project" value="UniProtKB-UniRule"/>
</dbReference>
<comment type="subcellular location">
    <subcellularLocation>
        <location evidence="1 7">Nucleus</location>
    </subcellularLocation>
</comment>
<name>A0A151IRZ0_9HYME</name>
<feature type="compositionally biased region" description="Low complexity" evidence="8">
    <location>
        <begin position="163"/>
        <end position="178"/>
    </location>
</feature>
<dbReference type="AlphaFoldDB" id="A0A151IRZ0"/>
<protein>
    <submittedName>
        <fullName evidence="10">Protein distal antenna</fullName>
    </submittedName>
</protein>
<evidence type="ECO:0000256" key="8">
    <source>
        <dbReference type="SAM" id="MobiDB-lite"/>
    </source>
</evidence>
<keyword evidence="5 7" id="KW-0238">DNA-binding</keyword>
<reference evidence="10 11" key="1">
    <citation type="submission" date="2015-09" db="EMBL/GenBank/DDBJ databases">
        <title>Trachymyrmex cornetzi WGS genome.</title>
        <authorList>
            <person name="Nygaard S."/>
            <person name="Hu H."/>
            <person name="Boomsma J."/>
            <person name="Zhang G."/>
        </authorList>
    </citation>
    <scope>NUCLEOTIDE SEQUENCE [LARGE SCALE GENOMIC DNA]</scope>
    <source>
        <strain evidence="10">Tcor2-1</strain>
        <tissue evidence="10">Whole body</tissue>
    </source>
</reference>
<keyword evidence="2" id="KW-0217">Developmental protein</keyword>
<keyword evidence="6" id="KW-0804">Transcription</keyword>
<keyword evidence="7" id="KW-0539">Nucleus</keyword>
<dbReference type="PANTHER" id="PTHR33215:SF13">
    <property type="entry name" value="PROTEIN DISTAL ANTENNA"/>
    <property type="match status" value="1"/>
</dbReference>
<feature type="domain" description="HTH psq-type" evidence="9">
    <location>
        <begin position="83"/>
        <end position="134"/>
    </location>
</feature>
<organism evidence="10 11">
    <name type="scientific">Trachymyrmex cornetzi</name>
    <dbReference type="NCBI Taxonomy" id="471704"/>
    <lineage>
        <taxon>Eukaryota</taxon>
        <taxon>Metazoa</taxon>
        <taxon>Ecdysozoa</taxon>
        <taxon>Arthropoda</taxon>
        <taxon>Hexapoda</taxon>
        <taxon>Insecta</taxon>
        <taxon>Pterygota</taxon>
        <taxon>Neoptera</taxon>
        <taxon>Endopterygota</taxon>
        <taxon>Hymenoptera</taxon>
        <taxon>Apocrita</taxon>
        <taxon>Aculeata</taxon>
        <taxon>Formicoidea</taxon>
        <taxon>Formicidae</taxon>
        <taxon>Myrmicinae</taxon>
        <taxon>Trachymyrmex</taxon>
    </lineage>
</organism>
<evidence type="ECO:0000259" key="9">
    <source>
        <dbReference type="PROSITE" id="PS50960"/>
    </source>
</evidence>
<evidence type="ECO:0000256" key="2">
    <source>
        <dbReference type="ARBA" id="ARBA00022473"/>
    </source>
</evidence>
<dbReference type="InterPro" id="IPR007889">
    <property type="entry name" value="HTH_Psq"/>
</dbReference>
<gene>
    <name evidence="10" type="ORF">ALC57_18446</name>
</gene>
<evidence type="ECO:0000256" key="6">
    <source>
        <dbReference type="ARBA" id="ARBA00023163"/>
    </source>
</evidence>
<evidence type="ECO:0000313" key="11">
    <source>
        <dbReference type="Proteomes" id="UP000078492"/>
    </source>
</evidence>
<evidence type="ECO:0000256" key="4">
    <source>
        <dbReference type="ARBA" id="ARBA00023015"/>
    </source>
</evidence>
<sequence length="287" mass="31914">NQSNVAYKINCQDCESTYIGQTNRKLKTRIKEHKNDYKNQLLSTNIASHYCPNSVLGERFESNLNVGDPGPNSSRGTIPRNESRQAGKRRRRSLQEKIDAINRVRNGKSKAAVARDIGVPESTLRGWCKAEKKIICQNNKIQISRIVSGVQLELYKQYILRSSSDSNNSGAGGSSSRSTPTTQATMLGLPSTSGVTKRAEEFEAGPSYKRIKLENRNNNTVSNITTLALNMQQQWQQTNNTQLNWNKKKHSAPGLTSTMDIPKPSLRTQNNQSSNTEKSSETGSVSH</sequence>
<dbReference type="PANTHER" id="PTHR33215">
    <property type="entry name" value="PROTEIN DISTAL ANTENNA"/>
    <property type="match status" value="1"/>
</dbReference>
<dbReference type="Gene3D" id="1.10.10.10">
    <property type="entry name" value="Winged helix-like DNA-binding domain superfamily/Winged helix DNA-binding domain"/>
    <property type="match status" value="1"/>
</dbReference>
<dbReference type="InterPro" id="IPR009057">
    <property type="entry name" value="Homeodomain-like_sf"/>
</dbReference>
<feature type="region of interest" description="Disordered" evidence="8">
    <location>
        <begin position="163"/>
        <end position="197"/>
    </location>
</feature>
<evidence type="ECO:0000256" key="1">
    <source>
        <dbReference type="ARBA" id="ARBA00004123"/>
    </source>
</evidence>
<feature type="region of interest" description="Disordered" evidence="8">
    <location>
        <begin position="246"/>
        <end position="287"/>
    </location>
</feature>
<dbReference type="Proteomes" id="UP000078492">
    <property type="component" value="Unassembled WGS sequence"/>
</dbReference>
<dbReference type="GO" id="GO:0005634">
    <property type="term" value="C:nucleus"/>
    <property type="evidence" value="ECO:0007669"/>
    <property type="project" value="UniProtKB-SubCell"/>
</dbReference>
<feature type="compositionally biased region" description="Polar residues" evidence="8">
    <location>
        <begin position="179"/>
        <end position="195"/>
    </location>
</feature>
<feature type="region of interest" description="Disordered" evidence="8">
    <location>
        <begin position="62"/>
        <end position="93"/>
    </location>
</feature>
<dbReference type="Pfam" id="PF04218">
    <property type="entry name" value="CENP-B_N"/>
    <property type="match status" value="1"/>
</dbReference>
<dbReference type="EMBL" id="KQ981108">
    <property type="protein sequence ID" value="KYN09440.1"/>
    <property type="molecule type" value="Genomic_DNA"/>
</dbReference>
<feature type="compositionally biased region" description="Polar residues" evidence="8">
    <location>
        <begin position="266"/>
        <end position="287"/>
    </location>
</feature>
<feature type="non-terminal residue" evidence="10">
    <location>
        <position position="1"/>
    </location>
</feature>
<keyword evidence="11" id="KW-1185">Reference proteome</keyword>
<evidence type="ECO:0000256" key="5">
    <source>
        <dbReference type="ARBA" id="ARBA00023125"/>
    </source>
</evidence>
<dbReference type="SUPFAM" id="SSF46689">
    <property type="entry name" value="Homeodomain-like"/>
    <property type="match status" value="1"/>
</dbReference>
<dbReference type="InterPro" id="IPR051839">
    <property type="entry name" value="RD_transcriptional_regulator"/>
</dbReference>
<dbReference type="PROSITE" id="PS50960">
    <property type="entry name" value="HTH_PSQ"/>
    <property type="match status" value="1"/>
</dbReference>
<keyword evidence="3" id="KW-0597">Phosphoprotein</keyword>